<proteinExistence type="predicted"/>
<dbReference type="GO" id="GO:0005576">
    <property type="term" value="C:extracellular region"/>
    <property type="evidence" value="ECO:0007669"/>
    <property type="project" value="UniProtKB-SubCell"/>
</dbReference>
<organism evidence="9 10">
    <name type="scientific">Photinus pyralis</name>
    <name type="common">Common eastern firefly</name>
    <name type="synonym">Lampyris pyralis</name>
    <dbReference type="NCBI Taxonomy" id="7054"/>
    <lineage>
        <taxon>Eukaryota</taxon>
        <taxon>Metazoa</taxon>
        <taxon>Ecdysozoa</taxon>
        <taxon>Arthropoda</taxon>
        <taxon>Hexapoda</taxon>
        <taxon>Insecta</taxon>
        <taxon>Pterygota</taxon>
        <taxon>Neoptera</taxon>
        <taxon>Endopterygota</taxon>
        <taxon>Coleoptera</taxon>
        <taxon>Polyphaga</taxon>
        <taxon>Elateriformia</taxon>
        <taxon>Elateroidea</taxon>
        <taxon>Lampyridae</taxon>
        <taxon>Lampyrinae</taxon>
        <taxon>Photinus</taxon>
    </lineage>
</organism>
<evidence type="ECO:0000256" key="5">
    <source>
        <dbReference type="ARBA" id="ARBA00023180"/>
    </source>
</evidence>
<dbReference type="FunFam" id="2.40.10.10:FF:000054">
    <property type="entry name" value="Complement C1r subcomponent"/>
    <property type="match status" value="1"/>
</dbReference>
<dbReference type="InterPro" id="IPR001254">
    <property type="entry name" value="Trypsin_dom"/>
</dbReference>
<dbReference type="InterPro" id="IPR001314">
    <property type="entry name" value="Peptidase_S1A"/>
</dbReference>
<name>A0A5N4AYV1_PHOPY</name>
<dbReference type="InParanoid" id="A0A5N4AYV1"/>
<dbReference type="GO" id="GO:0004252">
    <property type="term" value="F:serine-type endopeptidase activity"/>
    <property type="evidence" value="ECO:0007669"/>
    <property type="project" value="InterPro"/>
</dbReference>
<keyword evidence="4" id="KW-1015">Disulfide bond</keyword>
<dbReference type="SUPFAM" id="SSF50494">
    <property type="entry name" value="Trypsin-like serine proteases"/>
    <property type="match status" value="1"/>
</dbReference>
<feature type="domain" description="Peptidase S1" evidence="8">
    <location>
        <begin position="38"/>
        <end position="260"/>
    </location>
</feature>
<keyword evidence="6" id="KW-0378">Hydrolase</keyword>
<dbReference type="EMBL" id="VVIM01000002">
    <property type="protein sequence ID" value="KAB0802531.1"/>
    <property type="molecule type" value="Genomic_DNA"/>
</dbReference>
<sequence length="260" mass="29386">MCRVFLLNTLLIIYFNLYCLNKGLSCGIRKGSPVHEKIIGGYDVGYYKYAWFASLMSNHEVVCGASLISLKTLLTAAHCFKSYFKNIINGDMKIEKIFKIRMGTHNNCKKQTDQKHFRCSKIYIHENYFEEMPYFDIALINIVGEATNFIPVCLPSTELNSASRGREGLIHGFGRIYPKNDTIPCQLQEARLLIFSDYKCRSMLERNEHNGSELQHAFCAGYLDGRVDACLGDSGGPFVVVNEKGLYVQQGTIISIAFLA</sequence>
<keyword evidence="2" id="KW-0964">Secreted</keyword>
<dbReference type="Proteomes" id="UP000327044">
    <property type="component" value="Unassembled WGS sequence"/>
</dbReference>
<feature type="chain" id="PRO_5024280607" description="Peptidase S1 domain-containing protein" evidence="7">
    <location>
        <begin position="26"/>
        <end position="260"/>
    </location>
</feature>
<dbReference type="InterPro" id="IPR018114">
    <property type="entry name" value="TRYPSIN_HIS"/>
</dbReference>
<keyword evidence="3 7" id="KW-0732">Signal</keyword>
<dbReference type="PROSITE" id="PS00134">
    <property type="entry name" value="TRYPSIN_HIS"/>
    <property type="match status" value="1"/>
</dbReference>
<dbReference type="Pfam" id="PF00089">
    <property type="entry name" value="Trypsin"/>
    <property type="match status" value="1"/>
</dbReference>
<keyword evidence="10" id="KW-1185">Reference proteome</keyword>
<evidence type="ECO:0000259" key="8">
    <source>
        <dbReference type="PROSITE" id="PS50240"/>
    </source>
</evidence>
<evidence type="ECO:0000256" key="2">
    <source>
        <dbReference type="ARBA" id="ARBA00022525"/>
    </source>
</evidence>
<evidence type="ECO:0000256" key="4">
    <source>
        <dbReference type="ARBA" id="ARBA00023157"/>
    </source>
</evidence>
<dbReference type="Gene3D" id="2.40.10.10">
    <property type="entry name" value="Trypsin-like serine proteases"/>
    <property type="match status" value="1"/>
</dbReference>
<dbReference type="SMART" id="SM00020">
    <property type="entry name" value="Tryp_SPc"/>
    <property type="match status" value="1"/>
</dbReference>
<keyword evidence="6" id="KW-0645">Protease</keyword>
<dbReference type="PRINTS" id="PR00722">
    <property type="entry name" value="CHYMOTRYPSIN"/>
</dbReference>
<dbReference type="InterPro" id="IPR033116">
    <property type="entry name" value="TRYPSIN_SER"/>
</dbReference>
<evidence type="ECO:0000256" key="6">
    <source>
        <dbReference type="RuleBase" id="RU363034"/>
    </source>
</evidence>
<dbReference type="GO" id="GO:0006508">
    <property type="term" value="P:proteolysis"/>
    <property type="evidence" value="ECO:0007669"/>
    <property type="project" value="UniProtKB-KW"/>
</dbReference>
<accession>A0A5N4AYV1</accession>
<dbReference type="AlphaFoldDB" id="A0A5N4AYV1"/>
<dbReference type="CDD" id="cd00190">
    <property type="entry name" value="Tryp_SPc"/>
    <property type="match status" value="1"/>
</dbReference>
<evidence type="ECO:0000256" key="7">
    <source>
        <dbReference type="SAM" id="SignalP"/>
    </source>
</evidence>
<gene>
    <name evidence="9" type="ORF">PPYR_04717</name>
</gene>
<evidence type="ECO:0000256" key="3">
    <source>
        <dbReference type="ARBA" id="ARBA00022729"/>
    </source>
</evidence>
<evidence type="ECO:0000256" key="1">
    <source>
        <dbReference type="ARBA" id="ARBA00004613"/>
    </source>
</evidence>
<comment type="subcellular location">
    <subcellularLocation>
        <location evidence="1">Secreted</location>
    </subcellularLocation>
</comment>
<dbReference type="PANTHER" id="PTHR24252">
    <property type="entry name" value="ACROSIN-RELATED"/>
    <property type="match status" value="1"/>
</dbReference>
<evidence type="ECO:0000313" key="9">
    <source>
        <dbReference type="EMBL" id="KAB0802531.1"/>
    </source>
</evidence>
<dbReference type="PANTHER" id="PTHR24252:SF7">
    <property type="entry name" value="HYALIN"/>
    <property type="match status" value="1"/>
</dbReference>
<feature type="signal peptide" evidence="7">
    <location>
        <begin position="1"/>
        <end position="25"/>
    </location>
</feature>
<dbReference type="PROSITE" id="PS50240">
    <property type="entry name" value="TRYPSIN_DOM"/>
    <property type="match status" value="1"/>
</dbReference>
<protein>
    <recommendedName>
        <fullName evidence="8">Peptidase S1 domain-containing protein</fullName>
    </recommendedName>
</protein>
<evidence type="ECO:0000313" key="10">
    <source>
        <dbReference type="Proteomes" id="UP000327044"/>
    </source>
</evidence>
<reference evidence="9 10" key="1">
    <citation type="journal article" date="2018" name="Elife">
        <title>Firefly genomes illuminate parallel origins of bioluminescence in beetles.</title>
        <authorList>
            <person name="Fallon T.R."/>
            <person name="Lower S.E."/>
            <person name="Chang C.H."/>
            <person name="Bessho-Uehara M."/>
            <person name="Martin G.J."/>
            <person name="Bewick A.J."/>
            <person name="Behringer M."/>
            <person name="Debat H.J."/>
            <person name="Wong I."/>
            <person name="Day J.C."/>
            <person name="Suvorov A."/>
            <person name="Silva C.J."/>
            <person name="Stanger-Hall K.F."/>
            <person name="Hall D.W."/>
            <person name="Schmitz R.J."/>
            <person name="Nelson D.R."/>
            <person name="Lewis S.M."/>
            <person name="Shigenobu S."/>
            <person name="Bybee S.M."/>
            <person name="Larracuente A.M."/>
            <person name="Oba Y."/>
            <person name="Weng J.K."/>
        </authorList>
    </citation>
    <scope>NUCLEOTIDE SEQUENCE [LARGE SCALE GENOMIC DNA]</scope>
    <source>
        <strain evidence="9">1611_PpyrPB1</strain>
        <tissue evidence="9">Whole body</tissue>
    </source>
</reference>
<keyword evidence="6" id="KW-0720">Serine protease</keyword>
<keyword evidence="5" id="KW-0325">Glycoprotein</keyword>
<comment type="caution">
    <text evidence="9">The sequence shown here is derived from an EMBL/GenBank/DDBJ whole genome shotgun (WGS) entry which is preliminary data.</text>
</comment>
<dbReference type="PROSITE" id="PS00135">
    <property type="entry name" value="TRYPSIN_SER"/>
    <property type="match status" value="1"/>
</dbReference>
<dbReference type="InterPro" id="IPR043504">
    <property type="entry name" value="Peptidase_S1_PA_chymotrypsin"/>
</dbReference>
<dbReference type="InterPro" id="IPR009003">
    <property type="entry name" value="Peptidase_S1_PA"/>
</dbReference>